<accession>A0A543EKE6</accession>
<protein>
    <submittedName>
        <fullName evidence="1">Bacteriocin-like protein</fullName>
    </submittedName>
</protein>
<name>A0A543EKE6_9FLAO</name>
<sequence>MRNPHLNNGKKLNKKELKTIKGGVMICSTGGANGRVCAQIHPLCYEPECRSGQAELRCTDIVNNCVVFSLSCIEPKCRFDIGIPL</sequence>
<keyword evidence="2" id="KW-1185">Reference proteome</keyword>
<reference evidence="1 2" key="1">
    <citation type="submission" date="2019-06" db="EMBL/GenBank/DDBJ databases">
        <title>Sorghum-associated microbial communities from plants grown in Nebraska, USA.</title>
        <authorList>
            <person name="Schachtman D."/>
        </authorList>
    </citation>
    <scope>NUCLEOTIDE SEQUENCE [LARGE SCALE GENOMIC DNA]</scope>
    <source>
        <strain evidence="1 2">110</strain>
    </source>
</reference>
<dbReference type="RefSeq" id="WP_142016741.1">
    <property type="nucleotide sequence ID" value="NZ_VFPD01000001.1"/>
</dbReference>
<evidence type="ECO:0000313" key="1">
    <source>
        <dbReference type="EMBL" id="TQM22047.1"/>
    </source>
</evidence>
<dbReference type="NCBIfam" id="TIGR01847">
    <property type="entry name" value="bacteriocin_sig"/>
    <property type="match status" value="1"/>
</dbReference>
<organism evidence="1 2">
    <name type="scientific">Chryseobacterium aquifrigidense</name>
    <dbReference type="NCBI Taxonomy" id="558021"/>
    <lineage>
        <taxon>Bacteria</taxon>
        <taxon>Pseudomonadati</taxon>
        <taxon>Bacteroidota</taxon>
        <taxon>Flavobacteriia</taxon>
        <taxon>Flavobacteriales</taxon>
        <taxon>Weeksellaceae</taxon>
        <taxon>Chryseobacterium group</taxon>
        <taxon>Chryseobacterium</taxon>
    </lineage>
</organism>
<proteinExistence type="predicted"/>
<dbReference type="Proteomes" id="UP000316437">
    <property type="component" value="Unassembled WGS sequence"/>
</dbReference>
<dbReference type="AlphaFoldDB" id="A0A543EKE6"/>
<dbReference type="InterPro" id="IPR010133">
    <property type="entry name" value="Bacteriocin_signal_seq"/>
</dbReference>
<gene>
    <name evidence="1" type="ORF">FB551_1752</name>
</gene>
<dbReference type="EMBL" id="VFPD01000001">
    <property type="protein sequence ID" value="TQM22047.1"/>
    <property type="molecule type" value="Genomic_DNA"/>
</dbReference>
<comment type="caution">
    <text evidence="1">The sequence shown here is derived from an EMBL/GenBank/DDBJ whole genome shotgun (WGS) entry which is preliminary data.</text>
</comment>
<evidence type="ECO:0000313" key="2">
    <source>
        <dbReference type="Proteomes" id="UP000316437"/>
    </source>
</evidence>